<proteinExistence type="predicted"/>
<sequence length="116" mass="13106">MEGIIQFLPFWAAYLVCALTGYWCWNRMFFWLAADSDVRRFVRMIGAVLLFTPAPIAQDSNYFAPALVVLPFTAISEGVNTALYALNWLLAALCIGVLVLGIHQLLLWIRGRLQPE</sequence>
<evidence type="ECO:0000313" key="3">
    <source>
        <dbReference type="Proteomes" id="UP001065322"/>
    </source>
</evidence>
<feature type="transmembrane region" description="Helical" evidence="1">
    <location>
        <begin position="12"/>
        <end position="34"/>
    </location>
</feature>
<name>A0ABY6AAG8_9GAMM</name>
<gene>
    <name evidence="2" type="ORF">HUF19_08230</name>
</gene>
<keyword evidence="1" id="KW-1133">Transmembrane helix</keyword>
<reference evidence="3" key="1">
    <citation type="submission" date="2020-06" db="EMBL/GenBank/DDBJ databases">
        <title>Thalassolituus marinus alknpb1M-1, a hydrocarbon-degrading bacterium isolated from the deep-sea overlying water using an in-situ strategy from the South China Sea basin.</title>
        <authorList>
            <person name="Dong C."/>
            <person name="Chen Y."/>
            <person name="Shao Z."/>
        </authorList>
    </citation>
    <scope>NUCLEOTIDE SEQUENCE [LARGE SCALE GENOMIC DNA]</scope>
    <source>
        <strain evidence="3">alknpb1M-1</strain>
    </source>
</reference>
<keyword evidence="1" id="KW-0812">Transmembrane</keyword>
<keyword evidence="1" id="KW-0472">Membrane</keyword>
<keyword evidence="3" id="KW-1185">Reference proteome</keyword>
<dbReference type="EMBL" id="CP054475">
    <property type="protein sequence ID" value="UXD87419.1"/>
    <property type="molecule type" value="Genomic_DNA"/>
</dbReference>
<protein>
    <submittedName>
        <fullName evidence="2">Uncharacterized protein</fullName>
    </submittedName>
</protein>
<evidence type="ECO:0000256" key="1">
    <source>
        <dbReference type="SAM" id="Phobius"/>
    </source>
</evidence>
<dbReference type="RefSeq" id="WP_260999336.1">
    <property type="nucleotide sequence ID" value="NZ_CP054475.1"/>
</dbReference>
<evidence type="ECO:0000313" key="2">
    <source>
        <dbReference type="EMBL" id="UXD87419.1"/>
    </source>
</evidence>
<organism evidence="2 3">
    <name type="scientific">Thalassolituus hydrocarboniclasticus</name>
    <dbReference type="NCBI Taxonomy" id="2742796"/>
    <lineage>
        <taxon>Bacteria</taxon>
        <taxon>Pseudomonadati</taxon>
        <taxon>Pseudomonadota</taxon>
        <taxon>Gammaproteobacteria</taxon>
        <taxon>Oceanospirillales</taxon>
        <taxon>Oceanospirillaceae</taxon>
        <taxon>Thalassolituus</taxon>
    </lineage>
</organism>
<dbReference type="Proteomes" id="UP001065322">
    <property type="component" value="Chromosome"/>
</dbReference>
<accession>A0ABY6AAG8</accession>
<feature type="transmembrane region" description="Helical" evidence="1">
    <location>
        <begin position="88"/>
        <end position="109"/>
    </location>
</feature>
<feature type="transmembrane region" description="Helical" evidence="1">
    <location>
        <begin position="41"/>
        <end position="58"/>
    </location>
</feature>